<dbReference type="STRING" id="276.THFILI_11510"/>
<dbReference type="Gene3D" id="3.40.50.300">
    <property type="entry name" value="P-loop containing nucleotide triphosphate hydrolases"/>
    <property type="match status" value="1"/>
</dbReference>
<reference evidence="2 3" key="1">
    <citation type="journal article" date="2015" name="Genome Announc.">
        <title>Draft Genome Sequence of the Thermophile Thermus filiformis ATCC 43280, Producer of Carotenoid-(Di)glucoside-Branched Fatty Acid (Di)esters and Source of Hyperthermostable Enzymes of Biotechnological Interest.</title>
        <authorList>
            <person name="Mandelli F."/>
            <person name="Oliveira Ramires B."/>
            <person name="Couger M.B."/>
            <person name="Paixao D.A."/>
            <person name="Camilo C.M."/>
            <person name="Polikarpov I."/>
            <person name="Prade R."/>
            <person name="Riano-Pachon D.M."/>
            <person name="Squina F.M."/>
        </authorList>
    </citation>
    <scope>NUCLEOTIDE SEQUENCE [LARGE SCALE GENOMIC DNA]</scope>
    <source>
        <strain evidence="2 3">ATCC 43280</strain>
    </source>
</reference>
<evidence type="ECO:0000259" key="1">
    <source>
        <dbReference type="Pfam" id="PF16575"/>
    </source>
</evidence>
<dbReference type="EMBL" id="JPSL02000040">
    <property type="protein sequence ID" value="KGQ20943.1"/>
    <property type="molecule type" value="Genomic_DNA"/>
</dbReference>
<evidence type="ECO:0000313" key="2">
    <source>
        <dbReference type="EMBL" id="KGQ20943.1"/>
    </source>
</evidence>
<dbReference type="AlphaFoldDB" id="A0A0A2WMA0"/>
<evidence type="ECO:0000313" key="3">
    <source>
        <dbReference type="Proteomes" id="UP000030364"/>
    </source>
</evidence>
<accession>A0A0A2WMA0</accession>
<name>A0A0A2WMA0_THEFI</name>
<dbReference type="InterPro" id="IPR027417">
    <property type="entry name" value="P-loop_NTPase"/>
</dbReference>
<gene>
    <name evidence="2" type="ORF">THFILI_11510</name>
</gene>
<sequence>MGLLLLVGPVDAGKTTLSRALLARREGFLLDLDVGQGSLPGALSLFRLREGRWVLLRRYLVGALSPRGLEAEVVAGSARLRRLLPEDAFAVADTDGLLDERLRLLQAEALLPEEVWVLGDRDLYRALSWRQDFRVRLFSPLKEARRKTAEKRRRARTERLLAHFSQALPRVLPYEGEASPRLFGLLDGEGFLLGYARLLASGGGEGLFLTPVRGEVARVLPTRIPWPSPALPG</sequence>
<dbReference type="PATRIC" id="fig|276.5.peg.2266"/>
<dbReference type="SUPFAM" id="SSF52540">
    <property type="entry name" value="P-loop containing nucleoside triphosphate hydrolases"/>
    <property type="match status" value="1"/>
</dbReference>
<dbReference type="RefSeq" id="WP_038067451.1">
    <property type="nucleotide sequence ID" value="NZ_JPSL02000040.1"/>
</dbReference>
<protein>
    <recommendedName>
        <fullName evidence="1">Clp1 P-loop domain-containing protein</fullName>
    </recommendedName>
</protein>
<comment type="caution">
    <text evidence="2">The sequence shown here is derived from an EMBL/GenBank/DDBJ whole genome shotgun (WGS) entry which is preliminary data.</text>
</comment>
<dbReference type="Proteomes" id="UP000030364">
    <property type="component" value="Unassembled WGS sequence"/>
</dbReference>
<dbReference type="OrthoDB" id="31628at2"/>
<dbReference type="Pfam" id="PF16575">
    <property type="entry name" value="CLP1_P"/>
    <property type="match status" value="1"/>
</dbReference>
<proteinExistence type="predicted"/>
<keyword evidence="3" id="KW-1185">Reference proteome</keyword>
<dbReference type="InterPro" id="IPR032319">
    <property type="entry name" value="CLP1_P"/>
</dbReference>
<feature type="domain" description="Clp1 P-loop" evidence="1">
    <location>
        <begin position="8"/>
        <end position="165"/>
    </location>
</feature>
<organism evidence="2 3">
    <name type="scientific">Thermus filiformis</name>
    <dbReference type="NCBI Taxonomy" id="276"/>
    <lineage>
        <taxon>Bacteria</taxon>
        <taxon>Thermotogati</taxon>
        <taxon>Deinococcota</taxon>
        <taxon>Deinococci</taxon>
        <taxon>Thermales</taxon>
        <taxon>Thermaceae</taxon>
        <taxon>Thermus</taxon>
    </lineage>
</organism>